<proteinExistence type="predicted"/>
<keyword evidence="3" id="KW-1185">Reference proteome</keyword>
<accession>A0A8X6TDZ5</accession>
<evidence type="ECO:0000313" key="2">
    <source>
        <dbReference type="EMBL" id="GFT06016.1"/>
    </source>
</evidence>
<gene>
    <name evidence="2" type="ORF">NPIL_690571</name>
</gene>
<dbReference type="Gene3D" id="3.30.1380.20">
    <property type="entry name" value="Trafficking protein particle complex subunit 3"/>
    <property type="match status" value="1"/>
</dbReference>
<sequence>LLILKKVSSELFALTYGSLVAQILKDYENDEDVNKQLERM</sequence>
<name>A0A8X6TDZ5_NEPPI</name>
<dbReference type="EMBL" id="BMAW01007908">
    <property type="protein sequence ID" value="GFT06016.1"/>
    <property type="molecule type" value="Genomic_DNA"/>
</dbReference>
<protein>
    <submittedName>
        <fullName evidence="2">Uncharacterized protein</fullName>
    </submittedName>
</protein>
<organism evidence="2 3">
    <name type="scientific">Nephila pilipes</name>
    <name type="common">Giant wood spider</name>
    <name type="synonym">Nephila maculata</name>
    <dbReference type="NCBI Taxonomy" id="299642"/>
    <lineage>
        <taxon>Eukaryota</taxon>
        <taxon>Metazoa</taxon>
        <taxon>Ecdysozoa</taxon>
        <taxon>Arthropoda</taxon>
        <taxon>Chelicerata</taxon>
        <taxon>Arachnida</taxon>
        <taxon>Araneae</taxon>
        <taxon>Araneomorphae</taxon>
        <taxon>Entelegynae</taxon>
        <taxon>Araneoidea</taxon>
        <taxon>Nephilidae</taxon>
        <taxon>Nephila</taxon>
    </lineage>
</organism>
<evidence type="ECO:0000313" key="3">
    <source>
        <dbReference type="Proteomes" id="UP000887013"/>
    </source>
</evidence>
<dbReference type="Proteomes" id="UP000887013">
    <property type="component" value="Unassembled WGS sequence"/>
</dbReference>
<dbReference type="AlphaFoldDB" id="A0A8X6TDZ5"/>
<dbReference type="SUPFAM" id="SSF111126">
    <property type="entry name" value="Ligand-binding domain in the NO signalling and Golgi transport"/>
    <property type="match status" value="1"/>
</dbReference>
<dbReference type="OrthoDB" id="10262857at2759"/>
<dbReference type="GO" id="GO:0048193">
    <property type="term" value="P:Golgi vesicle transport"/>
    <property type="evidence" value="ECO:0007669"/>
    <property type="project" value="InterPro"/>
</dbReference>
<dbReference type="InterPro" id="IPR016721">
    <property type="entry name" value="Bet3"/>
</dbReference>
<comment type="subcellular location">
    <subcellularLocation>
        <location evidence="1">Golgi apparatus</location>
        <location evidence="1">cis-Golgi network</location>
    </subcellularLocation>
</comment>
<comment type="caution">
    <text evidence="2">The sequence shown here is derived from an EMBL/GenBank/DDBJ whole genome shotgun (WGS) entry which is preliminary data.</text>
</comment>
<dbReference type="PANTHER" id="PTHR13048">
    <property type="entry name" value="TRAFFICKING PROTEIN PARTICLE COMPLEX SUBUNIT 3"/>
    <property type="match status" value="1"/>
</dbReference>
<reference evidence="2" key="1">
    <citation type="submission" date="2020-08" db="EMBL/GenBank/DDBJ databases">
        <title>Multicomponent nature underlies the extraordinary mechanical properties of spider dragline silk.</title>
        <authorList>
            <person name="Kono N."/>
            <person name="Nakamura H."/>
            <person name="Mori M."/>
            <person name="Yoshida Y."/>
            <person name="Ohtoshi R."/>
            <person name="Malay A.D."/>
            <person name="Moran D.A.P."/>
            <person name="Tomita M."/>
            <person name="Numata K."/>
            <person name="Arakawa K."/>
        </authorList>
    </citation>
    <scope>NUCLEOTIDE SEQUENCE</scope>
</reference>
<evidence type="ECO:0000256" key="1">
    <source>
        <dbReference type="ARBA" id="ARBA00004222"/>
    </source>
</evidence>
<dbReference type="GO" id="GO:0030008">
    <property type="term" value="C:TRAPP complex"/>
    <property type="evidence" value="ECO:0007669"/>
    <property type="project" value="InterPro"/>
</dbReference>
<dbReference type="InterPro" id="IPR024096">
    <property type="entry name" value="NO_sig/Golgi_transp_ligand-bd"/>
</dbReference>
<dbReference type="GO" id="GO:0005794">
    <property type="term" value="C:Golgi apparatus"/>
    <property type="evidence" value="ECO:0007669"/>
    <property type="project" value="UniProtKB-SubCell"/>
</dbReference>
<feature type="non-terminal residue" evidence="2">
    <location>
        <position position="1"/>
    </location>
</feature>